<protein>
    <submittedName>
        <fullName evidence="2">Uncharacterized protein</fullName>
    </submittedName>
</protein>
<dbReference type="EMBL" id="BSFP01000141">
    <property type="protein sequence ID" value="GLL08359.1"/>
    <property type="molecule type" value="Genomic_DNA"/>
</dbReference>
<organism evidence="2 3">
    <name type="scientific">Dactylosporangium matsuzakiense</name>
    <dbReference type="NCBI Taxonomy" id="53360"/>
    <lineage>
        <taxon>Bacteria</taxon>
        <taxon>Bacillati</taxon>
        <taxon>Actinomycetota</taxon>
        <taxon>Actinomycetes</taxon>
        <taxon>Micromonosporales</taxon>
        <taxon>Micromonosporaceae</taxon>
        <taxon>Dactylosporangium</taxon>
    </lineage>
</organism>
<keyword evidence="3" id="KW-1185">Reference proteome</keyword>
<dbReference type="Proteomes" id="UP001143480">
    <property type="component" value="Unassembled WGS sequence"/>
</dbReference>
<evidence type="ECO:0000313" key="3">
    <source>
        <dbReference type="Proteomes" id="UP001143480"/>
    </source>
</evidence>
<comment type="caution">
    <text evidence="2">The sequence shown here is derived from an EMBL/GenBank/DDBJ whole genome shotgun (WGS) entry which is preliminary data.</text>
</comment>
<feature type="compositionally biased region" description="Basic and acidic residues" evidence="1">
    <location>
        <begin position="92"/>
        <end position="113"/>
    </location>
</feature>
<gene>
    <name evidence="2" type="ORF">GCM10017581_101200</name>
</gene>
<proteinExistence type="predicted"/>
<evidence type="ECO:0000256" key="1">
    <source>
        <dbReference type="SAM" id="MobiDB-lite"/>
    </source>
</evidence>
<reference evidence="2" key="1">
    <citation type="journal article" date="2014" name="Int. J. Syst. Evol. Microbiol.">
        <title>Complete genome sequence of Corynebacterium casei LMG S-19264T (=DSM 44701T), isolated from a smear-ripened cheese.</title>
        <authorList>
            <consortium name="US DOE Joint Genome Institute (JGI-PGF)"/>
            <person name="Walter F."/>
            <person name="Albersmeier A."/>
            <person name="Kalinowski J."/>
            <person name="Ruckert C."/>
        </authorList>
    </citation>
    <scope>NUCLEOTIDE SEQUENCE</scope>
    <source>
        <strain evidence="2">VKM Ac-1321</strain>
    </source>
</reference>
<name>A0A9W6KX92_9ACTN</name>
<dbReference type="AlphaFoldDB" id="A0A9W6KX92"/>
<sequence>MTGDVPARSACACIAPDVDPAMAMSALVATGQLVAEALKGVEVSFGGSTCVVELVTCCTEGPVGAGGADRGGSAQAGVGTSCSSPAASKPIVDTDTRRRTGRRDNKPGMRTPRDASASHAGEVHAPTGHRTNRCPVMARSVDGRPEDRQGRRAADLPGSGVISGAYNSIL</sequence>
<evidence type="ECO:0000313" key="2">
    <source>
        <dbReference type="EMBL" id="GLL08359.1"/>
    </source>
</evidence>
<accession>A0A9W6KX92</accession>
<feature type="region of interest" description="Disordered" evidence="1">
    <location>
        <begin position="67"/>
        <end position="170"/>
    </location>
</feature>
<reference evidence="2" key="2">
    <citation type="submission" date="2023-01" db="EMBL/GenBank/DDBJ databases">
        <authorList>
            <person name="Sun Q."/>
            <person name="Evtushenko L."/>
        </authorList>
    </citation>
    <scope>NUCLEOTIDE SEQUENCE</scope>
    <source>
        <strain evidence="2">VKM Ac-1321</strain>
    </source>
</reference>
<feature type="compositionally biased region" description="Basic and acidic residues" evidence="1">
    <location>
        <begin position="141"/>
        <end position="154"/>
    </location>
</feature>